<dbReference type="Pfam" id="PF00912">
    <property type="entry name" value="Transgly"/>
    <property type="match status" value="1"/>
</dbReference>
<feature type="compositionally biased region" description="Polar residues" evidence="9">
    <location>
        <begin position="391"/>
        <end position="407"/>
    </location>
</feature>
<keyword evidence="1" id="KW-0121">Carboxypeptidase</keyword>
<evidence type="ECO:0000259" key="11">
    <source>
        <dbReference type="Pfam" id="PF00905"/>
    </source>
</evidence>
<feature type="region of interest" description="Disordered" evidence="9">
    <location>
        <begin position="391"/>
        <end position="429"/>
    </location>
</feature>
<dbReference type="EC" id="2.4.-.-" evidence="13"/>
<dbReference type="InterPro" id="IPR001264">
    <property type="entry name" value="Glyco_trans_51"/>
</dbReference>
<keyword evidence="5" id="KW-0378">Hydrolase</keyword>
<evidence type="ECO:0000256" key="2">
    <source>
        <dbReference type="ARBA" id="ARBA00022670"/>
    </source>
</evidence>
<keyword evidence="10" id="KW-0812">Transmembrane</keyword>
<organism evidence="13 14">
    <name type="scientific">Actinacidiphila polyblastidii</name>
    <dbReference type="NCBI Taxonomy" id="3110430"/>
    <lineage>
        <taxon>Bacteria</taxon>
        <taxon>Bacillati</taxon>
        <taxon>Actinomycetota</taxon>
        <taxon>Actinomycetes</taxon>
        <taxon>Kitasatosporales</taxon>
        <taxon>Streptomycetaceae</taxon>
        <taxon>Actinacidiphila</taxon>
    </lineage>
</organism>
<comment type="catalytic activity">
    <reaction evidence="8">
        <text>[GlcNAc-(1-&gt;4)-Mur2Ac(oyl-L-Ala-gamma-D-Glu-L-Lys-D-Ala-D-Ala)](n)-di-trans,octa-cis-undecaprenyl diphosphate + beta-D-GlcNAc-(1-&gt;4)-Mur2Ac(oyl-L-Ala-gamma-D-Glu-L-Lys-D-Ala-D-Ala)-di-trans,octa-cis-undecaprenyl diphosphate = [GlcNAc-(1-&gt;4)-Mur2Ac(oyl-L-Ala-gamma-D-Glu-L-Lys-D-Ala-D-Ala)](n+1)-di-trans,octa-cis-undecaprenyl diphosphate + di-trans,octa-cis-undecaprenyl diphosphate + H(+)</text>
        <dbReference type="Rhea" id="RHEA:23708"/>
        <dbReference type="Rhea" id="RHEA-COMP:9602"/>
        <dbReference type="Rhea" id="RHEA-COMP:9603"/>
        <dbReference type="ChEBI" id="CHEBI:15378"/>
        <dbReference type="ChEBI" id="CHEBI:58405"/>
        <dbReference type="ChEBI" id="CHEBI:60033"/>
        <dbReference type="ChEBI" id="CHEBI:78435"/>
        <dbReference type="EC" id="2.4.99.28"/>
    </reaction>
</comment>
<keyword evidence="2" id="KW-0645">Protease</keyword>
<dbReference type="SUPFAM" id="SSF53955">
    <property type="entry name" value="Lysozyme-like"/>
    <property type="match status" value="1"/>
</dbReference>
<feature type="region of interest" description="Disordered" evidence="9">
    <location>
        <begin position="560"/>
        <end position="579"/>
    </location>
</feature>
<evidence type="ECO:0000313" key="14">
    <source>
        <dbReference type="Proteomes" id="UP001344658"/>
    </source>
</evidence>
<evidence type="ECO:0000256" key="9">
    <source>
        <dbReference type="SAM" id="MobiDB-lite"/>
    </source>
</evidence>
<feature type="region of interest" description="Disordered" evidence="9">
    <location>
        <begin position="639"/>
        <end position="756"/>
    </location>
</feature>
<dbReference type="Proteomes" id="UP001344658">
    <property type="component" value="Unassembled WGS sequence"/>
</dbReference>
<evidence type="ECO:0000256" key="1">
    <source>
        <dbReference type="ARBA" id="ARBA00022645"/>
    </source>
</evidence>
<reference evidence="13 14" key="1">
    <citation type="submission" date="2023-12" db="EMBL/GenBank/DDBJ databases">
        <title>Streptomyces sp. V4-01.</title>
        <authorList>
            <person name="Somphong A."/>
            <person name="Phongsopitanun W."/>
        </authorList>
    </citation>
    <scope>NUCLEOTIDE SEQUENCE [LARGE SCALE GENOMIC DNA]</scope>
    <source>
        <strain evidence="13 14">V4-01</strain>
    </source>
</reference>
<feature type="transmembrane region" description="Helical" evidence="10">
    <location>
        <begin position="20"/>
        <end position="45"/>
    </location>
</feature>
<dbReference type="InterPro" id="IPR050396">
    <property type="entry name" value="Glycosyltr_51/Transpeptidase"/>
</dbReference>
<keyword evidence="6" id="KW-0511">Multifunctional enzyme</keyword>
<keyword evidence="3 13" id="KW-0328">Glycosyltransferase</keyword>
<evidence type="ECO:0000256" key="6">
    <source>
        <dbReference type="ARBA" id="ARBA00023268"/>
    </source>
</evidence>
<evidence type="ECO:0000256" key="7">
    <source>
        <dbReference type="ARBA" id="ARBA00034000"/>
    </source>
</evidence>
<evidence type="ECO:0000256" key="5">
    <source>
        <dbReference type="ARBA" id="ARBA00022801"/>
    </source>
</evidence>
<gene>
    <name evidence="13" type="ORF">V2S66_09370</name>
</gene>
<dbReference type="Pfam" id="PF00905">
    <property type="entry name" value="Transpeptidase"/>
    <property type="match status" value="1"/>
</dbReference>
<dbReference type="EMBL" id="JAZEWV010000005">
    <property type="protein sequence ID" value="MEE4542170.1"/>
    <property type="molecule type" value="Genomic_DNA"/>
</dbReference>
<comment type="caution">
    <text evidence="13">The sequence shown here is derived from an EMBL/GenBank/DDBJ whole genome shotgun (WGS) entry which is preliminary data.</text>
</comment>
<name>A0ABU7P8P4_9ACTN</name>
<sequence length="756" mass="79084">MSEASSRRGRTGWRRLLPSWRLLTGGILTVLALLVGAFFVGYALVSIPDANAAAVAQNNVYLYADGKTEITRDGAVNRQNVPLSGVARTTRYAVLSAEDRNFYHESAVSPKGMVRAAWNTATGKGRQSGSTITQQYVKNYYLNQNQTAKRKVKEFFISIKLDRNETKDEILEGYLNTSYYGRNAYGIQAASQAYFGKDAADLTTAQGAYLATLLNAPSEYDLAAHPESAAAARGRWNYVLDGMVKEGWLSASERAATRFPAIGKPRPSASKAGQRGYLVEAVNQYLTDHDIVDSDALAAGGYRIVTTIQKPKEDALARAAQQQVYDRRSDNKAGRAVHAGGVSIDPATGNVVALYGGVDYTKQYVSTATNETYQPGSTFKPVLFAAALQHASQTQDGDTITPSTRYSGRNRRQVQGPDGPVGYAPPNEDDHTYGNITVTEAMDKSVNAVFAQMAQDIGTSRVIDTAHDLGMPDKVDIPQTPAMALGAFGQHSASPLDMAQVYATLAAHGRVTPYTLVLKVSKDGDDVKLPHRASVQSVPRTAVDTTTAMLRTVVDSPKGTAAVARNSGRPSAAKTGTADSDKAAWFAGYTPKLATVVAVMGIDPDNGHQVALTGGIGPGRVNGGGPPGRVWAQYTADALRGTPPHDFDLRLQPGASPPADTEEPPDPQSPTTTEPSTTTAEPPATTTPPPSSEPPTSQPPDSEPPTTPPPTGTLDPLGGLTGGGDGGAGGDGGTGGGGGGDGSGGQGGGQPPAPSG</sequence>
<dbReference type="InterPro" id="IPR012338">
    <property type="entry name" value="Beta-lactam/transpept-like"/>
</dbReference>
<evidence type="ECO:0000256" key="4">
    <source>
        <dbReference type="ARBA" id="ARBA00022679"/>
    </source>
</evidence>
<keyword evidence="4 13" id="KW-0808">Transferase</keyword>
<dbReference type="InterPro" id="IPR001460">
    <property type="entry name" value="PCN-bd_Tpept"/>
</dbReference>
<evidence type="ECO:0000259" key="12">
    <source>
        <dbReference type="Pfam" id="PF00912"/>
    </source>
</evidence>
<accession>A0ABU7P8P4</accession>
<comment type="catalytic activity">
    <reaction evidence="7">
        <text>Preferential cleavage: (Ac)2-L-Lys-D-Ala-|-D-Ala. Also transpeptidation of peptidyl-alanyl moieties that are N-acyl substituents of D-alanine.</text>
        <dbReference type="EC" id="3.4.16.4"/>
    </reaction>
</comment>
<proteinExistence type="predicted"/>
<protein>
    <submittedName>
        <fullName evidence="13">Transglycosylase domain-containing protein</fullName>
        <ecNumber evidence="13">2.4.-.-</ecNumber>
    </submittedName>
</protein>
<keyword evidence="14" id="KW-1185">Reference proteome</keyword>
<dbReference type="PANTHER" id="PTHR32282">
    <property type="entry name" value="BINDING PROTEIN TRANSPEPTIDASE, PUTATIVE-RELATED"/>
    <property type="match status" value="1"/>
</dbReference>
<dbReference type="InterPro" id="IPR023346">
    <property type="entry name" value="Lysozyme-like_dom_sf"/>
</dbReference>
<feature type="domain" description="Glycosyl transferase family 51" evidence="12">
    <location>
        <begin position="74"/>
        <end position="243"/>
    </location>
</feature>
<evidence type="ECO:0000313" key="13">
    <source>
        <dbReference type="EMBL" id="MEE4542170.1"/>
    </source>
</evidence>
<feature type="compositionally biased region" description="Low complexity" evidence="9">
    <location>
        <begin position="669"/>
        <end position="684"/>
    </location>
</feature>
<keyword evidence="10" id="KW-1133">Transmembrane helix</keyword>
<feature type="compositionally biased region" description="Gly residues" evidence="9">
    <location>
        <begin position="719"/>
        <end position="750"/>
    </location>
</feature>
<dbReference type="RefSeq" id="WP_330794080.1">
    <property type="nucleotide sequence ID" value="NZ_JAZEWV010000005.1"/>
</dbReference>
<dbReference type="PANTHER" id="PTHR32282:SF34">
    <property type="entry name" value="PENICILLIN-BINDING PROTEIN 1A"/>
    <property type="match status" value="1"/>
</dbReference>
<evidence type="ECO:0000256" key="3">
    <source>
        <dbReference type="ARBA" id="ARBA00022676"/>
    </source>
</evidence>
<evidence type="ECO:0000256" key="8">
    <source>
        <dbReference type="ARBA" id="ARBA00049902"/>
    </source>
</evidence>
<evidence type="ECO:0000256" key="10">
    <source>
        <dbReference type="SAM" id="Phobius"/>
    </source>
</evidence>
<keyword evidence="10" id="KW-0472">Membrane</keyword>
<dbReference type="SUPFAM" id="SSF56601">
    <property type="entry name" value="beta-lactamase/transpeptidase-like"/>
    <property type="match status" value="1"/>
</dbReference>
<dbReference type="Gene3D" id="3.40.710.10">
    <property type="entry name" value="DD-peptidase/beta-lactamase superfamily"/>
    <property type="match status" value="1"/>
</dbReference>
<dbReference type="Gene3D" id="1.10.3810.10">
    <property type="entry name" value="Biosynthetic peptidoglycan transglycosylase-like"/>
    <property type="match status" value="1"/>
</dbReference>
<feature type="domain" description="Penicillin-binding protein transpeptidase" evidence="11">
    <location>
        <begin position="342"/>
        <end position="601"/>
    </location>
</feature>
<dbReference type="InterPro" id="IPR036950">
    <property type="entry name" value="PBP_transglycosylase"/>
</dbReference>
<dbReference type="GO" id="GO:0016757">
    <property type="term" value="F:glycosyltransferase activity"/>
    <property type="evidence" value="ECO:0007669"/>
    <property type="project" value="UniProtKB-KW"/>
</dbReference>
<feature type="compositionally biased region" description="Pro residues" evidence="9">
    <location>
        <begin position="685"/>
        <end position="711"/>
    </location>
</feature>